<dbReference type="AlphaFoldDB" id="A0A133UQ21"/>
<dbReference type="Gene3D" id="3.40.50.2300">
    <property type="match status" value="2"/>
</dbReference>
<feature type="transmembrane region" description="Helical" evidence="2">
    <location>
        <begin position="12"/>
        <end position="33"/>
    </location>
</feature>
<dbReference type="CDD" id="cd06340">
    <property type="entry name" value="PBP1_ABC_ligand_binding-like"/>
    <property type="match status" value="1"/>
</dbReference>
<organism evidence="4 5">
    <name type="scientific">candidate division MSBL1 archaeon SCGC-AAA259I09</name>
    <dbReference type="NCBI Taxonomy" id="1698267"/>
    <lineage>
        <taxon>Archaea</taxon>
        <taxon>Methanobacteriati</taxon>
        <taxon>Methanobacteriota</taxon>
        <taxon>candidate division MSBL1</taxon>
    </lineage>
</organism>
<comment type="caution">
    <text evidence="4">The sequence shown here is derived from an EMBL/GenBank/DDBJ whole genome shotgun (WGS) entry which is preliminary data.</text>
</comment>
<keyword evidence="1" id="KW-0732">Signal</keyword>
<feature type="domain" description="Leucine-binding protein" evidence="3">
    <location>
        <begin position="77"/>
        <end position="409"/>
    </location>
</feature>
<dbReference type="Proteomes" id="UP000070463">
    <property type="component" value="Unassembled WGS sequence"/>
</dbReference>
<evidence type="ECO:0000256" key="1">
    <source>
        <dbReference type="ARBA" id="ARBA00022729"/>
    </source>
</evidence>
<accession>A0A133UQ21</accession>
<keyword evidence="2" id="KW-0472">Membrane</keyword>
<dbReference type="Pfam" id="PF13458">
    <property type="entry name" value="Peripla_BP_6"/>
    <property type="match status" value="1"/>
</dbReference>
<proteinExistence type="predicted"/>
<evidence type="ECO:0000256" key="2">
    <source>
        <dbReference type="SAM" id="Phobius"/>
    </source>
</evidence>
<dbReference type="PANTHER" id="PTHR30483:SF37">
    <property type="entry name" value="ABC TRANSPORTER SUBSTRATE-BINDING PROTEIN"/>
    <property type="match status" value="1"/>
</dbReference>
<protein>
    <recommendedName>
        <fullName evidence="3">Leucine-binding protein domain-containing protein</fullName>
    </recommendedName>
</protein>
<dbReference type="EMBL" id="LHXR01000098">
    <property type="protein sequence ID" value="KXA96216.1"/>
    <property type="molecule type" value="Genomic_DNA"/>
</dbReference>
<dbReference type="InterPro" id="IPR028082">
    <property type="entry name" value="Peripla_BP_I"/>
</dbReference>
<dbReference type="InterPro" id="IPR028081">
    <property type="entry name" value="Leu-bd"/>
</dbReference>
<sequence>MTAKKQKMEKRIAIVISVIITAIIVGSATYLVIPKEEELTVDDVKTFVEEASESTVKDILSVVSGDILMDSLPDPEPVKIGQIWPLSGAQKQSGEKHQRGFELRVKEVNDAGGIKSLRGAKVEFETGNNQGDPSTSRSEAERLIGQQNVSALVGCYTSDTTLPTAEICQREKVPLMVCAGNPAIPATGDYIYRAHNGIFETVDVSLSFLKKNMDVQKISLLMEDAGYGPPAFKVTQSFAGKMGFEIVSAEKFPAGKTSFKSELLKIKEANPDAIIWVGYISESIAFVQQMKQYDVNVDALIQPGGGGLNDFDFVEGVGSLANYCLVGTYYSKAAPTFHNEEFKQRYEEEYGQPADFLAEEAYEATAVLLNAIERAGSRDPADIRDAIADTHMVWTAGPVVFGEHQYAPDKFKGSGFNTYNNSVVVQVQNGEFETVYPAPVATAEPQLPMPNWDER</sequence>
<evidence type="ECO:0000313" key="5">
    <source>
        <dbReference type="Proteomes" id="UP000070463"/>
    </source>
</evidence>
<dbReference type="PANTHER" id="PTHR30483">
    <property type="entry name" value="LEUCINE-SPECIFIC-BINDING PROTEIN"/>
    <property type="match status" value="1"/>
</dbReference>
<keyword evidence="2" id="KW-0812">Transmembrane</keyword>
<keyword evidence="2" id="KW-1133">Transmembrane helix</keyword>
<dbReference type="SUPFAM" id="SSF53822">
    <property type="entry name" value="Periplasmic binding protein-like I"/>
    <property type="match status" value="1"/>
</dbReference>
<evidence type="ECO:0000313" key="4">
    <source>
        <dbReference type="EMBL" id="KXA96216.1"/>
    </source>
</evidence>
<gene>
    <name evidence="4" type="ORF">AKJ37_05785</name>
</gene>
<keyword evidence="5" id="KW-1185">Reference proteome</keyword>
<reference evidence="4 5" key="1">
    <citation type="journal article" date="2016" name="Sci. Rep.">
        <title>Metabolic traits of an uncultured archaeal lineage -MSBL1- from brine pools of the Red Sea.</title>
        <authorList>
            <person name="Mwirichia R."/>
            <person name="Alam I."/>
            <person name="Rashid M."/>
            <person name="Vinu M."/>
            <person name="Ba-Alawi W."/>
            <person name="Anthony Kamau A."/>
            <person name="Kamanda Ngugi D."/>
            <person name="Goker M."/>
            <person name="Klenk H.P."/>
            <person name="Bajic V."/>
            <person name="Stingl U."/>
        </authorList>
    </citation>
    <scope>NUCLEOTIDE SEQUENCE [LARGE SCALE GENOMIC DNA]</scope>
    <source>
        <strain evidence="4">SCGC-AAA259I09</strain>
    </source>
</reference>
<evidence type="ECO:0000259" key="3">
    <source>
        <dbReference type="Pfam" id="PF13458"/>
    </source>
</evidence>
<name>A0A133UQ21_9EURY</name>
<dbReference type="InterPro" id="IPR051010">
    <property type="entry name" value="BCAA_transport"/>
</dbReference>